<dbReference type="OrthoDB" id="5781878at2759"/>
<dbReference type="VEuPathDB" id="VectorBase:SCAU014304"/>
<evidence type="ECO:0000256" key="5">
    <source>
        <dbReference type="SAM" id="MobiDB-lite"/>
    </source>
</evidence>
<dbReference type="InterPro" id="IPR010909">
    <property type="entry name" value="PLAC"/>
</dbReference>
<keyword evidence="8" id="KW-1185">Reference proteome</keyword>
<dbReference type="InterPro" id="IPR050439">
    <property type="entry name" value="ADAMTS_ADAMTS-like"/>
</dbReference>
<dbReference type="SMART" id="SM00209">
    <property type="entry name" value="TSP1"/>
    <property type="match status" value="3"/>
</dbReference>
<organism evidence="7 8">
    <name type="scientific">Stomoxys calcitrans</name>
    <name type="common">Stable fly</name>
    <name type="synonym">Conops calcitrans</name>
    <dbReference type="NCBI Taxonomy" id="35570"/>
    <lineage>
        <taxon>Eukaryota</taxon>
        <taxon>Metazoa</taxon>
        <taxon>Ecdysozoa</taxon>
        <taxon>Arthropoda</taxon>
        <taxon>Hexapoda</taxon>
        <taxon>Insecta</taxon>
        <taxon>Pterygota</taxon>
        <taxon>Neoptera</taxon>
        <taxon>Endopterygota</taxon>
        <taxon>Diptera</taxon>
        <taxon>Brachycera</taxon>
        <taxon>Muscomorpha</taxon>
        <taxon>Muscoidea</taxon>
        <taxon>Muscidae</taxon>
        <taxon>Stomoxys</taxon>
    </lineage>
</organism>
<comment type="subcellular location">
    <subcellularLocation>
        <location evidence="1">Secreted</location>
    </subcellularLocation>
</comment>
<dbReference type="InterPro" id="IPR036383">
    <property type="entry name" value="TSP1_rpt_sf"/>
</dbReference>
<dbReference type="SUPFAM" id="SSF82895">
    <property type="entry name" value="TSP-1 type 1 repeat"/>
    <property type="match status" value="2"/>
</dbReference>
<dbReference type="Proteomes" id="UP000095300">
    <property type="component" value="Unassembled WGS sequence"/>
</dbReference>
<dbReference type="EnsemblMetazoa" id="SCAU014304-RA">
    <property type="protein sequence ID" value="SCAU014304-PA"/>
    <property type="gene ID" value="SCAU014304"/>
</dbReference>
<dbReference type="PROSITE" id="PS50092">
    <property type="entry name" value="TSP1"/>
    <property type="match status" value="1"/>
</dbReference>
<dbReference type="Pfam" id="PF05986">
    <property type="entry name" value="ADAMTS_spacer1"/>
    <property type="match status" value="1"/>
</dbReference>
<proteinExistence type="predicted"/>
<accession>A0A1I8Q6D5</accession>
<name>A0A1I8Q6D5_STOCA</name>
<protein>
    <recommendedName>
        <fullName evidence="6">PLAC domain-containing protein</fullName>
    </recommendedName>
</protein>
<gene>
    <name evidence="7" type="primary">106080499</name>
</gene>
<keyword evidence="2" id="KW-0964">Secreted</keyword>
<evidence type="ECO:0000313" key="7">
    <source>
        <dbReference type="EnsemblMetazoa" id="SCAU014304-PA"/>
    </source>
</evidence>
<dbReference type="InterPro" id="IPR010294">
    <property type="entry name" value="ADAMTS_spacer1"/>
</dbReference>
<keyword evidence="4" id="KW-0677">Repeat</keyword>
<dbReference type="Pfam" id="PF19030">
    <property type="entry name" value="TSP1_ADAMTS"/>
    <property type="match status" value="3"/>
</dbReference>
<evidence type="ECO:0000256" key="2">
    <source>
        <dbReference type="ARBA" id="ARBA00022525"/>
    </source>
</evidence>
<dbReference type="GO" id="GO:0005576">
    <property type="term" value="C:extracellular region"/>
    <property type="evidence" value="ECO:0007669"/>
    <property type="project" value="UniProtKB-SubCell"/>
</dbReference>
<evidence type="ECO:0000256" key="4">
    <source>
        <dbReference type="ARBA" id="ARBA00022737"/>
    </source>
</evidence>
<sequence length="797" mass="90968">MDPEDQSFYPDPNKGQTGCLGLMKKFRLCKDARCSTPDTVQMGNEQCLQFNRIIIRGRYYKWQAAPVNETIENECELHCQVKDSDLIRNMGIWVTDGTPCRRPSIYYTHSYRGKAVCVEGICRAVHSTGAIRPSTTKDTQERCGSILCRKVNEIFSQSKLTHGYNYITTIPAGAMNLTIHAMAKSNNLIALKTKDDKYIVNGNNRPSEGGFFEYNDDTYDYNKEASMIKAKGPLNSPVVLMLMVSELNPGIQYSYLLPVPSATITEPEELQSQWNELGQPLDEIEENSVKSPYESRAKEKRKRKYAWELLGFGPCSRTCGPGKQSPIFRCTRETDSKETVKRYYSPKRCANLEKETFLPTIYQCSHGLCPPYWKLGEFGECECVGGFTEGYKRREVFCYQENINGTHVQMDEEKCEEARPAAMERCNCKKPKIYARNVEKSSQMYARVIGSPTTIRNVLSKRHTHSNTSLSTSLKRNYREDKAGVWLMSDWNHQCTRDCIYNYEHRTIHCDRTAPYVDPCDPLTQPEPKRTCTNHSKSCRRGMWFASDWSKCAGDCMNRRRTRMILCVMDGFVVDMKQCDPKTKPVEATICATKDNAFCGPKWHYSEWSECSRSCGEGVQRRYAKCLEYDWKLKEMTESNKCKYLEREPVYGTCHMANCEELRVAAHHHHQHHTPSSSATNAKLDNAVAVHTRGGSNGPAAVASPASGPGDGSERIEYEYDGEEVLGYDTGEPDEGIDEYIYQDLSSGNEKIVIASAPKVLQNCREELNNCKRINRERLCKVDYYKKYCCLTCHGYY</sequence>
<dbReference type="PANTHER" id="PTHR13723">
    <property type="entry name" value="ADAMTS A DISINTEGRIN AND METALLOPROTEASE WITH THROMBOSPONDIN MOTIFS PROTEASE"/>
    <property type="match status" value="1"/>
</dbReference>
<dbReference type="AlphaFoldDB" id="A0A1I8Q6D5"/>
<evidence type="ECO:0000313" key="8">
    <source>
        <dbReference type="Proteomes" id="UP000095300"/>
    </source>
</evidence>
<dbReference type="Gene3D" id="2.20.100.10">
    <property type="entry name" value="Thrombospondin type-1 (TSP1) repeat"/>
    <property type="match status" value="1"/>
</dbReference>
<dbReference type="Gene3D" id="2.60.120.830">
    <property type="match status" value="1"/>
</dbReference>
<keyword evidence="3" id="KW-0732">Signal</keyword>
<reference evidence="7" key="1">
    <citation type="submission" date="2020-05" db="UniProtKB">
        <authorList>
            <consortium name="EnsemblMetazoa"/>
        </authorList>
    </citation>
    <scope>IDENTIFICATION</scope>
    <source>
        <strain evidence="7">USDA</strain>
    </source>
</reference>
<evidence type="ECO:0000256" key="3">
    <source>
        <dbReference type="ARBA" id="ARBA00022729"/>
    </source>
</evidence>
<feature type="region of interest" description="Disordered" evidence="5">
    <location>
        <begin position="694"/>
        <end position="714"/>
    </location>
</feature>
<dbReference type="InterPro" id="IPR000884">
    <property type="entry name" value="TSP1_rpt"/>
</dbReference>
<evidence type="ECO:0000256" key="1">
    <source>
        <dbReference type="ARBA" id="ARBA00004613"/>
    </source>
</evidence>
<feature type="domain" description="PLAC" evidence="6">
    <location>
        <begin position="760"/>
        <end position="797"/>
    </location>
</feature>
<feature type="compositionally biased region" description="Low complexity" evidence="5">
    <location>
        <begin position="698"/>
        <end position="708"/>
    </location>
</feature>
<dbReference type="STRING" id="35570.A0A1I8Q6D5"/>
<dbReference type="PANTHER" id="PTHR13723:SF316">
    <property type="entry name" value="LONELY HEART, ISOFORM A"/>
    <property type="match status" value="1"/>
</dbReference>
<dbReference type="PROSITE" id="PS50900">
    <property type="entry name" value="PLAC"/>
    <property type="match status" value="1"/>
</dbReference>
<dbReference type="GO" id="GO:0031012">
    <property type="term" value="C:extracellular matrix"/>
    <property type="evidence" value="ECO:0007669"/>
    <property type="project" value="TreeGrafter"/>
</dbReference>
<evidence type="ECO:0000259" key="6">
    <source>
        <dbReference type="PROSITE" id="PS50900"/>
    </source>
</evidence>